<evidence type="ECO:0000259" key="14">
    <source>
        <dbReference type="PROSITE" id="PS50004"/>
    </source>
</evidence>
<feature type="region of interest" description="Disordered" evidence="13">
    <location>
        <begin position="1"/>
        <end position="38"/>
    </location>
</feature>
<evidence type="ECO:0000313" key="15">
    <source>
        <dbReference type="EMBL" id="GMK58812.1"/>
    </source>
</evidence>
<evidence type="ECO:0000256" key="4">
    <source>
        <dbReference type="ARBA" id="ARBA00022516"/>
    </source>
</evidence>
<dbReference type="CDD" id="cd04039">
    <property type="entry name" value="C2_PSD"/>
    <property type="match status" value="1"/>
</dbReference>
<feature type="compositionally biased region" description="Low complexity" evidence="13">
    <location>
        <begin position="1"/>
        <end position="13"/>
    </location>
</feature>
<name>A0AAD3TYM7_9TREE</name>
<comment type="pathway">
    <text evidence="12">Phospholipid metabolism; phosphatidylethanolamine biosynthesis.</text>
</comment>
<dbReference type="SUPFAM" id="SSF47473">
    <property type="entry name" value="EF-hand"/>
    <property type="match status" value="1"/>
</dbReference>
<keyword evidence="6" id="KW-0106">Calcium</keyword>
<comment type="caution">
    <text evidence="15">The sequence shown here is derived from an EMBL/GenBank/DDBJ whole genome shotgun (WGS) entry which is preliminary data.</text>
</comment>
<protein>
    <recommendedName>
        <fullName evidence="3">phosphatidylserine decarboxylase</fullName>
        <ecNumber evidence="3">4.1.1.65</ecNumber>
    </recommendedName>
</protein>
<accession>A0AAD3TYM7</accession>
<dbReference type="InterPro" id="IPR000008">
    <property type="entry name" value="C2_dom"/>
</dbReference>
<dbReference type="EMBL" id="BTCM01000006">
    <property type="protein sequence ID" value="GMK58812.1"/>
    <property type="molecule type" value="Genomic_DNA"/>
</dbReference>
<proteinExistence type="predicted"/>
<evidence type="ECO:0000256" key="10">
    <source>
        <dbReference type="ARBA" id="ARBA00023264"/>
    </source>
</evidence>
<dbReference type="EC" id="4.1.1.65" evidence="3"/>
<dbReference type="InterPro" id="IPR033177">
    <property type="entry name" value="PSD-B"/>
</dbReference>
<dbReference type="InterPro" id="IPR035892">
    <property type="entry name" value="C2_domain_sf"/>
</dbReference>
<feature type="compositionally biased region" description="Acidic residues" evidence="13">
    <location>
        <begin position="368"/>
        <end position="391"/>
    </location>
</feature>
<keyword evidence="7" id="KW-0443">Lipid metabolism</keyword>
<dbReference type="PANTHER" id="PTHR10067">
    <property type="entry name" value="PHOSPHATIDYLSERINE DECARBOXYLASE"/>
    <property type="match status" value="1"/>
</dbReference>
<sequence length="1180" mass="128934">MRAPAHPSPAADPSHTHRTPPQQGESQPARLRRLAAKPLKPLKLAASAIARSGSLTPVGNSSHEEDLSAVDAQLRSHSQRSGTASSFNSTSDMHLDPTDPKPRKRLSFTRKKDSSPSLSASLDPLQIALAARGPRRPLDGEEPAAVLRVRVVRANDLVAKDRNGFSDPFVTMTMAPATRFTTPVVKRCLDPVFPPESSTFDYPIYLSLASVIGGRGLEAVMWDKDLMRKEYMGEFNVGAEHWFGGHDVQLWSDNLPVQSFGLISSRRRQKVSGTVSLQIGFIPVSGLDAVEALKKATSVYDAILSQAFIAGGPMSVLGVPAHEGIGTVMMSRDGEPTSASQFRVLGSVATAPFTDEKDANKNHHVFEECDLSDDGMSSSDDEMEDALEGDDSGYLRESPQAMDQNPLDIAGEKLLSSSPSAADAGKGLSSGGSTPLTPSGTASARRRLKFPRKGKKSRTFHLSQGPGKGVQGIVVMEVSKATDLPKLKSALRVGYDMDPFVVISFGKKVFRTRVIRHSLNPTWDEKLLFHVHGHETGFTIQMAVLDWDKVSGNDMVGRCTLPLAELMAVSPKPDPDTGLYAKDEDGKHDVKEFTLPIVTAKDKAWEARHSPTLTVRAKYEPYDALRQRFWRQYALQYDSDDTGELSLVELTIMLDSLGSTLTHQTIESFFTRVGKNPYSGDELTLGEVVQALEEEVTKPPDQKRKVTISMNDVDANELSEGLLASWQQQQQQPTTMIDGGTKTPTGSVREDSKASTASVGGDSKASTLPSTDVPSPASSDVEDSDQIERVINIRECPLCRRPRLGKRSEKDIVTHLAVCASADWNRVDRIMAASYVTSSQAQRKLLTKLVNKVAVGRYSLGANSANTIVQDRMTGQLQEEKMAVYVRIGIRVLYKGARSQMARARAKKLLKSLSVKQGIKYDSPASAADIAGFIAFHRLNVNEIADPLDSFKTFNEFFYRKLRPDARPIDEPENPSRLVSMADCRMMAFNTVSQATQIWIKGRDFTVSRLLGPQYASEVHKYEGGGLAILRLAPQDYHRFHSPVRGRIGKITLIDGEYYTVNPQAIRSSLDVYGENVRQVVPIESEEFGTVMTVWVGAMMVGSIGTSVQEGEMVERGQELGWFAFGGSTIVTVFETGRVTWDQDLQDNASAAIETLVRVGMGVGRASGDVSSRAGVARVE</sequence>
<dbReference type="Gene3D" id="2.60.40.150">
    <property type="entry name" value="C2 domain"/>
    <property type="match status" value="2"/>
</dbReference>
<evidence type="ECO:0000256" key="1">
    <source>
        <dbReference type="ARBA" id="ARBA00001928"/>
    </source>
</evidence>
<evidence type="ECO:0000256" key="5">
    <source>
        <dbReference type="ARBA" id="ARBA00022793"/>
    </source>
</evidence>
<reference evidence="15" key="2">
    <citation type="submission" date="2023-06" db="EMBL/GenBank/DDBJ databases">
        <authorList>
            <person name="Kobayashi Y."/>
            <person name="Kayamori A."/>
            <person name="Aoki K."/>
            <person name="Shiwa Y."/>
            <person name="Fujita N."/>
            <person name="Sugita T."/>
            <person name="Iwasaki W."/>
            <person name="Tanaka N."/>
            <person name="Takashima M."/>
        </authorList>
    </citation>
    <scope>NUCLEOTIDE SEQUENCE</scope>
    <source>
        <strain evidence="15">HIS016</strain>
    </source>
</reference>
<keyword evidence="16" id="KW-1185">Reference proteome</keyword>
<keyword evidence="9" id="KW-0456">Lyase</keyword>
<evidence type="ECO:0000313" key="16">
    <source>
        <dbReference type="Proteomes" id="UP001222932"/>
    </source>
</evidence>
<feature type="compositionally biased region" description="Polar residues" evidence="13">
    <location>
        <begin position="754"/>
        <end position="778"/>
    </location>
</feature>
<comment type="cofactor">
    <cofactor evidence="1">
        <name>pyruvate</name>
        <dbReference type="ChEBI" id="CHEBI:15361"/>
    </cofactor>
</comment>
<keyword evidence="5" id="KW-0210">Decarboxylase</keyword>
<keyword evidence="4" id="KW-0444">Lipid biosynthesis</keyword>
<feature type="region of interest" description="Disordered" evidence="13">
    <location>
        <begin position="726"/>
        <end position="786"/>
    </location>
</feature>
<keyword evidence="11" id="KW-0670">Pyruvate</keyword>
<evidence type="ECO:0000256" key="13">
    <source>
        <dbReference type="SAM" id="MobiDB-lite"/>
    </source>
</evidence>
<dbReference type="NCBIfam" id="TIGR00163">
    <property type="entry name" value="PS_decarb"/>
    <property type="match status" value="1"/>
</dbReference>
<feature type="compositionally biased region" description="Basic residues" evidence="13">
    <location>
        <begin position="444"/>
        <end position="459"/>
    </location>
</feature>
<evidence type="ECO:0000256" key="8">
    <source>
        <dbReference type="ARBA" id="ARBA00023209"/>
    </source>
</evidence>
<evidence type="ECO:0000256" key="11">
    <source>
        <dbReference type="ARBA" id="ARBA00023317"/>
    </source>
</evidence>
<evidence type="ECO:0000256" key="3">
    <source>
        <dbReference type="ARBA" id="ARBA00012243"/>
    </source>
</evidence>
<feature type="region of interest" description="Disordered" evidence="13">
    <location>
        <begin position="74"/>
        <end position="119"/>
    </location>
</feature>
<feature type="region of interest" description="Disordered" evidence="13">
    <location>
        <begin position="417"/>
        <end position="465"/>
    </location>
</feature>
<dbReference type="GO" id="GO:0046474">
    <property type="term" value="P:glycerophospholipid biosynthetic process"/>
    <property type="evidence" value="ECO:0007669"/>
    <property type="project" value="UniProtKB-ARBA"/>
</dbReference>
<dbReference type="InterPro" id="IPR011992">
    <property type="entry name" value="EF-hand-dom_pair"/>
</dbReference>
<dbReference type="AlphaFoldDB" id="A0AAD3TYM7"/>
<dbReference type="PROSITE" id="PS00018">
    <property type="entry name" value="EF_HAND_1"/>
    <property type="match status" value="1"/>
</dbReference>
<dbReference type="InterPro" id="IPR018247">
    <property type="entry name" value="EF_Hand_1_Ca_BS"/>
</dbReference>
<evidence type="ECO:0000256" key="2">
    <source>
        <dbReference type="ARBA" id="ARBA00005189"/>
    </source>
</evidence>
<dbReference type="Pfam" id="PF00168">
    <property type="entry name" value="C2"/>
    <property type="match status" value="2"/>
</dbReference>
<organism evidence="15 16">
    <name type="scientific">Cutaneotrichosporon spelunceum</name>
    <dbReference type="NCBI Taxonomy" id="1672016"/>
    <lineage>
        <taxon>Eukaryota</taxon>
        <taxon>Fungi</taxon>
        <taxon>Dikarya</taxon>
        <taxon>Basidiomycota</taxon>
        <taxon>Agaricomycotina</taxon>
        <taxon>Tremellomycetes</taxon>
        <taxon>Trichosporonales</taxon>
        <taxon>Trichosporonaceae</taxon>
        <taxon>Cutaneotrichosporon</taxon>
    </lineage>
</organism>
<dbReference type="InterPro" id="IPR003817">
    <property type="entry name" value="PS_Dcarbxylase"/>
</dbReference>
<reference evidence="15" key="1">
    <citation type="journal article" date="2023" name="BMC Genomics">
        <title>Chromosome-level genome assemblies of Cutaneotrichosporon spp. (Trichosporonales, Basidiomycota) reveal imbalanced evolution between nucleotide sequences and chromosome synteny.</title>
        <authorList>
            <person name="Kobayashi Y."/>
            <person name="Kayamori A."/>
            <person name="Aoki K."/>
            <person name="Shiwa Y."/>
            <person name="Matsutani M."/>
            <person name="Fujita N."/>
            <person name="Sugita T."/>
            <person name="Iwasaki W."/>
            <person name="Tanaka N."/>
            <person name="Takashima M."/>
        </authorList>
    </citation>
    <scope>NUCLEOTIDE SEQUENCE</scope>
    <source>
        <strain evidence="15">HIS016</strain>
    </source>
</reference>
<dbReference type="SUPFAM" id="SSF49562">
    <property type="entry name" value="C2 domain (Calcium/lipid-binding domain, CaLB)"/>
    <property type="match status" value="2"/>
</dbReference>
<dbReference type="Gene3D" id="1.10.238.10">
    <property type="entry name" value="EF-hand"/>
    <property type="match status" value="1"/>
</dbReference>
<evidence type="ECO:0000256" key="6">
    <source>
        <dbReference type="ARBA" id="ARBA00022837"/>
    </source>
</evidence>
<feature type="region of interest" description="Disordered" evidence="13">
    <location>
        <begin position="368"/>
        <end position="399"/>
    </location>
</feature>
<evidence type="ECO:0000256" key="12">
    <source>
        <dbReference type="ARBA" id="ARBA00024326"/>
    </source>
</evidence>
<dbReference type="Pfam" id="PF02666">
    <property type="entry name" value="PS_Dcarbxylase"/>
    <property type="match status" value="1"/>
</dbReference>
<dbReference type="PANTHER" id="PTHR10067:SF17">
    <property type="entry name" value="PHOSPHATIDYLSERINE DECARBOXYLASE PROENZYME 2"/>
    <property type="match status" value="1"/>
</dbReference>
<evidence type="ECO:0000256" key="9">
    <source>
        <dbReference type="ARBA" id="ARBA00023239"/>
    </source>
</evidence>
<evidence type="ECO:0000256" key="7">
    <source>
        <dbReference type="ARBA" id="ARBA00023098"/>
    </source>
</evidence>
<feature type="compositionally biased region" description="Low complexity" evidence="13">
    <location>
        <begin position="431"/>
        <end position="443"/>
    </location>
</feature>
<feature type="domain" description="C2" evidence="14">
    <location>
        <begin position="452"/>
        <end position="576"/>
    </location>
</feature>
<dbReference type="Proteomes" id="UP001222932">
    <property type="component" value="Unassembled WGS sequence"/>
</dbReference>
<comment type="pathway">
    <text evidence="2">Lipid metabolism.</text>
</comment>
<dbReference type="SMART" id="SM00239">
    <property type="entry name" value="C2"/>
    <property type="match status" value="2"/>
</dbReference>
<feature type="compositionally biased region" description="Polar residues" evidence="13">
    <location>
        <begin position="75"/>
        <end position="92"/>
    </location>
</feature>
<gene>
    <name evidence="15" type="primary">PSD2</name>
    <name evidence="15" type="ORF">CspeluHIS016_0602540</name>
</gene>
<dbReference type="PROSITE" id="PS50004">
    <property type="entry name" value="C2"/>
    <property type="match status" value="2"/>
</dbReference>
<keyword evidence="8" id="KW-0594">Phospholipid biosynthesis</keyword>
<feature type="domain" description="C2" evidence="14">
    <location>
        <begin position="121"/>
        <end position="252"/>
    </location>
</feature>
<dbReference type="GO" id="GO:0004609">
    <property type="term" value="F:phosphatidylserine decarboxylase activity"/>
    <property type="evidence" value="ECO:0007669"/>
    <property type="project" value="UniProtKB-EC"/>
</dbReference>
<keyword evidence="10" id="KW-1208">Phospholipid metabolism</keyword>